<organism evidence="1">
    <name type="scientific">Myoviridae sp. ct6F13</name>
    <dbReference type="NCBI Taxonomy" id="2827602"/>
    <lineage>
        <taxon>Viruses</taxon>
        <taxon>Duplodnaviria</taxon>
        <taxon>Heunggongvirae</taxon>
        <taxon>Uroviricota</taxon>
        <taxon>Caudoviricetes</taxon>
    </lineage>
</organism>
<dbReference type="EMBL" id="BK015859">
    <property type="protein sequence ID" value="DAD70048.1"/>
    <property type="molecule type" value="Genomic_DNA"/>
</dbReference>
<evidence type="ECO:0000313" key="1">
    <source>
        <dbReference type="EMBL" id="DAD70048.1"/>
    </source>
</evidence>
<reference evidence="1" key="1">
    <citation type="journal article" date="2021" name="Proc. Natl. Acad. Sci. U.S.A.">
        <title>A Catalog of Tens of Thousands of Viruses from Human Metagenomes Reveals Hidden Associations with Chronic Diseases.</title>
        <authorList>
            <person name="Tisza M.J."/>
            <person name="Buck C.B."/>
        </authorList>
    </citation>
    <scope>NUCLEOTIDE SEQUENCE</scope>
    <source>
        <strain evidence="1">Ct6F13</strain>
    </source>
</reference>
<proteinExistence type="predicted"/>
<accession>A0A8S5LJP3</accession>
<protein>
    <submittedName>
        <fullName evidence="1">Uncharacterized protein</fullName>
    </submittedName>
</protein>
<sequence>MIIKYLGDYNDLVEELKYDVHLIGMVIEFIKLKLDDYVSYKQKIDKTNEIRDNKKLIEMSHEERIDLFMFTLIDSNLCGGYMAEMLCVHIYTIAEEYLNKICTLLVTEREINNILKKERCSNIMAYKLVLDSKNIKNSNSKYFQELDVLRKIRNAIIHNRGELSEKDVNLVSKYVSVDDINNVCVGIDDANRFLVFFEVYMSNIFQEINLIIKNS</sequence>
<name>A0A8S5LJP3_9CAUD</name>